<comment type="similarity">
    <text evidence="2">Belongs to the 2H phosphoesterase superfamily. CPD1 family.</text>
</comment>
<dbReference type="EC" id="3.1.4.37" evidence="3"/>
<dbReference type="AlphaFoldDB" id="A0A9P8THN1"/>
<name>A0A9P8THN1_9ASCO</name>
<dbReference type="PANTHER" id="PTHR28141:SF1">
    <property type="entry name" value="2',3'-CYCLIC-NUCLEOTIDE 3'-PHOSPHODIESTERASE"/>
    <property type="match status" value="1"/>
</dbReference>
<sequence>MKYAIRLANHALNHNEVPVACIFVYKNEIISYGMNSTNDSLSGIKHAEFRGIEEIIEKVTSIPNYSDYYKEPKDIFKDIDLYVTVEPCVMCASALKQIGIRTVYFGCGNERFGGNGSIFQINRDKTVSENSYTSYPGIYRKQAILLLREFYTRENSKAPEPRSKKNRLLNKDNFPELNWANYVSKEEFIQLFGEDKLSAFHQNTDITNVDDEMVGELENDDISDIIKWSQKELILKGIALWLTPKKGTHISETLNSLSSGLRLLFLDSPEFEPHITITSQLKVENKNDVNKILGTCLAALGKDIKLNLYFKALVVNSKNPYFKKVHFAIQRNEYLVGLAMLIRELFVTEDKESAELWALEQFDPHCSLVYTNLSHFDSASIKTIKTRVEDLLNLSDISINQEDDLFKDLDIGWNGGMLKIVNCEGNVQDWEVLGAVDIH</sequence>
<protein>
    <recommendedName>
        <fullName evidence="4">2',3'-cyclic-nucleotide 3'-phosphodiesterase</fullName>
        <ecNumber evidence="3">3.1.4.37</ecNumber>
    </recommendedName>
</protein>
<evidence type="ECO:0000256" key="4">
    <source>
        <dbReference type="ARBA" id="ARBA00014478"/>
    </source>
</evidence>
<comment type="function">
    <text evidence="1">Involved in the metabolism of ADP-ribose 1',2'-cyclic phosphate which is produced as a consequence of tRNA splicing.</text>
</comment>
<dbReference type="PROSITE" id="PS51747">
    <property type="entry name" value="CYT_DCMP_DEAMINASES_2"/>
    <property type="match status" value="1"/>
</dbReference>
<gene>
    <name evidence="6" type="ORF">WICMUC_000666</name>
</gene>
<organism evidence="6 7">
    <name type="scientific">Wickerhamomyces mucosus</name>
    <dbReference type="NCBI Taxonomy" id="1378264"/>
    <lineage>
        <taxon>Eukaryota</taxon>
        <taxon>Fungi</taxon>
        <taxon>Dikarya</taxon>
        <taxon>Ascomycota</taxon>
        <taxon>Saccharomycotina</taxon>
        <taxon>Saccharomycetes</taxon>
        <taxon>Phaffomycetales</taxon>
        <taxon>Wickerhamomycetaceae</taxon>
        <taxon>Wickerhamomyces</taxon>
    </lineage>
</organism>
<dbReference type="InterPro" id="IPR016193">
    <property type="entry name" value="Cytidine_deaminase-like"/>
</dbReference>
<dbReference type="GO" id="GO:0016814">
    <property type="term" value="F:hydrolase activity, acting on carbon-nitrogen (but not peptide) bonds, in cyclic amidines"/>
    <property type="evidence" value="ECO:0007669"/>
    <property type="project" value="UniProtKB-ARBA"/>
</dbReference>
<dbReference type="SUPFAM" id="SSF55144">
    <property type="entry name" value="LigT-like"/>
    <property type="match status" value="1"/>
</dbReference>
<dbReference type="Gene3D" id="3.90.1140.10">
    <property type="entry name" value="Cyclic phosphodiesterase"/>
    <property type="match status" value="1"/>
</dbReference>
<dbReference type="Proteomes" id="UP000769528">
    <property type="component" value="Unassembled WGS sequence"/>
</dbReference>
<keyword evidence="7" id="KW-1185">Reference proteome</keyword>
<feature type="domain" description="CMP/dCMP-type deaminase" evidence="5">
    <location>
        <begin position="1"/>
        <end position="126"/>
    </location>
</feature>
<evidence type="ECO:0000256" key="2">
    <source>
        <dbReference type="ARBA" id="ARBA00006037"/>
    </source>
</evidence>
<comment type="caution">
    <text evidence="6">The sequence shown here is derived from an EMBL/GenBank/DDBJ whole genome shotgun (WGS) entry which is preliminary data.</text>
</comment>
<dbReference type="Pfam" id="PF00383">
    <property type="entry name" value="dCMP_cyt_deam_1"/>
    <property type="match status" value="1"/>
</dbReference>
<dbReference type="InterPro" id="IPR002125">
    <property type="entry name" value="CMP_dCMP_dom"/>
</dbReference>
<accession>A0A9P8THN1</accession>
<dbReference type="CDD" id="cd01285">
    <property type="entry name" value="nucleoside_deaminase"/>
    <property type="match status" value="1"/>
</dbReference>
<dbReference type="SUPFAM" id="SSF53927">
    <property type="entry name" value="Cytidine deaminase-like"/>
    <property type="match status" value="1"/>
</dbReference>
<dbReference type="PANTHER" id="PTHR28141">
    <property type="entry name" value="2',3'-CYCLIC-NUCLEOTIDE 3'-PHOSPHODIESTERASE"/>
    <property type="match status" value="1"/>
</dbReference>
<proteinExistence type="inferred from homology"/>
<dbReference type="GO" id="GO:0019239">
    <property type="term" value="F:deaminase activity"/>
    <property type="evidence" value="ECO:0007669"/>
    <property type="project" value="UniProtKB-ARBA"/>
</dbReference>
<evidence type="ECO:0000256" key="3">
    <source>
        <dbReference type="ARBA" id="ARBA00012317"/>
    </source>
</evidence>
<dbReference type="Pfam" id="PF07823">
    <property type="entry name" value="CPDase"/>
    <property type="match status" value="1"/>
</dbReference>
<dbReference type="GO" id="GO:0004113">
    <property type="term" value="F:2',3'-cyclic-nucleotide 3'-phosphodiesterase activity"/>
    <property type="evidence" value="ECO:0007669"/>
    <property type="project" value="UniProtKB-EC"/>
</dbReference>
<dbReference type="Gene3D" id="3.40.140.10">
    <property type="entry name" value="Cytidine Deaminase, domain 2"/>
    <property type="match status" value="1"/>
</dbReference>
<dbReference type="EMBL" id="JAEUBF010000206">
    <property type="protein sequence ID" value="KAH3679923.1"/>
    <property type="molecule type" value="Genomic_DNA"/>
</dbReference>
<dbReference type="InterPro" id="IPR009097">
    <property type="entry name" value="Cyclic_Pdiesterase"/>
</dbReference>
<evidence type="ECO:0000313" key="6">
    <source>
        <dbReference type="EMBL" id="KAH3679923.1"/>
    </source>
</evidence>
<dbReference type="InterPro" id="IPR012386">
    <property type="entry name" value="Cyclic-nucl_3Pdiesterase"/>
</dbReference>
<dbReference type="GO" id="GO:0009187">
    <property type="term" value="P:cyclic nucleotide metabolic process"/>
    <property type="evidence" value="ECO:0007669"/>
    <property type="project" value="TreeGrafter"/>
</dbReference>
<evidence type="ECO:0000313" key="7">
    <source>
        <dbReference type="Proteomes" id="UP000769528"/>
    </source>
</evidence>
<evidence type="ECO:0000256" key="1">
    <source>
        <dbReference type="ARBA" id="ARBA00003831"/>
    </source>
</evidence>
<dbReference type="OrthoDB" id="1701769at2759"/>
<reference evidence="6" key="1">
    <citation type="journal article" date="2021" name="Open Biol.">
        <title>Shared evolutionary footprints suggest mitochondrial oxidative damage underlies multiple complex I losses in fungi.</title>
        <authorList>
            <person name="Schikora-Tamarit M.A."/>
            <person name="Marcet-Houben M."/>
            <person name="Nosek J."/>
            <person name="Gabaldon T."/>
        </authorList>
    </citation>
    <scope>NUCLEOTIDE SEQUENCE</scope>
    <source>
        <strain evidence="6">CBS6341</strain>
    </source>
</reference>
<evidence type="ECO:0000259" key="5">
    <source>
        <dbReference type="PROSITE" id="PS51747"/>
    </source>
</evidence>
<reference evidence="6" key="2">
    <citation type="submission" date="2021-01" db="EMBL/GenBank/DDBJ databases">
        <authorList>
            <person name="Schikora-Tamarit M.A."/>
        </authorList>
    </citation>
    <scope>NUCLEOTIDE SEQUENCE</scope>
    <source>
        <strain evidence="6">CBS6341</strain>
    </source>
</reference>